<evidence type="ECO:0000313" key="3">
    <source>
        <dbReference type="Proteomes" id="UP000054516"/>
    </source>
</evidence>
<keyword evidence="3" id="KW-1185">Reference proteome</keyword>
<protein>
    <submittedName>
        <fullName evidence="2">Uncharacterized protein</fullName>
    </submittedName>
</protein>
<dbReference type="AlphaFoldDB" id="A0A1W2TUQ1"/>
<accession>A0A1W2TUQ1</accession>
<organism evidence="2">
    <name type="scientific">Rosellinia necatrix</name>
    <name type="common">White root-rot fungus</name>
    <dbReference type="NCBI Taxonomy" id="77044"/>
    <lineage>
        <taxon>Eukaryota</taxon>
        <taxon>Fungi</taxon>
        <taxon>Dikarya</taxon>
        <taxon>Ascomycota</taxon>
        <taxon>Pezizomycotina</taxon>
        <taxon>Sordariomycetes</taxon>
        <taxon>Xylariomycetidae</taxon>
        <taxon>Xylariales</taxon>
        <taxon>Xylariaceae</taxon>
        <taxon>Rosellinia</taxon>
    </lineage>
</organism>
<name>A0A1W2TUQ1_ROSNE</name>
<evidence type="ECO:0000313" key="2">
    <source>
        <dbReference type="EMBL" id="GAP92335.1"/>
    </source>
</evidence>
<dbReference type="Proteomes" id="UP000054516">
    <property type="component" value="Unassembled WGS sequence"/>
</dbReference>
<proteinExistence type="predicted"/>
<reference evidence="2" key="1">
    <citation type="submission" date="2016-03" db="EMBL/GenBank/DDBJ databases">
        <title>Draft genome sequence of Rosellinia necatrix.</title>
        <authorList>
            <person name="Kanematsu S."/>
        </authorList>
    </citation>
    <scope>NUCLEOTIDE SEQUENCE [LARGE SCALE GENOMIC DNA]</scope>
    <source>
        <strain evidence="2">W97</strain>
    </source>
</reference>
<dbReference type="EMBL" id="DF977525">
    <property type="protein sequence ID" value="GAP92335.1"/>
    <property type="molecule type" value="Genomic_DNA"/>
</dbReference>
<gene>
    <name evidence="2" type="ORF">SAMD00023353_8000440</name>
</gene>
<sequence>MANPAQSPQKDDSACAVHCSQGYPASEPPVQRPTFNVPIDLGYSIQRFADPHTHVEDRALRPLQLFTGVAPLTEDQSRARMAGILAAITIAPPPAPN</sequence>
<feature type="region of interest" description="Disordered" evidence="1">
    <location>
        <begin position="1"/>
        <end position="32"/>
    </location>
</feature>
<dbReference type="OrthoDB" id="4649285at2759"/>
<evidence type="ECO:0000256" key="1">
    <source>
        <dbReference type="SAM" id="MobiDB-lite"/>
    </source>
</evidence>